<evidence type="ECO:0000313" key="12">
    <source>
        <dbReference type="EMBL" id="PTL55399.1"/>
    </source>
</evidence>
<dbReference type="InterPro" id="IPR042101">
    <property type="entry name" value="SRP54_N_sf"/>
</dbReference>
<dbReference type="OrthoDB" id="9804720at2"/>
<feature type="binding site" evidence="9">
    <location>
        <begin position="143"/>
        <end position="150"/>
    </location>
    <ligand>
        <name>GTP</name>
        <dbReference type="ChEBI" id="CHEBI:37565"/>
    </ligand>
</feature>
<name>A0A2T4UD14_9ACTN</name>
<feature type="binding site" evidence="9">
    <location>
        <begin position="284"/>
        <end position="287"/>
    </location>
    <ligand>
        <name>GTP</name>
        <dbReference type="ChEBI" id="CHEBI:37565"/>
    </ligand>
</feature>
<keyword evidence="13" id="KW-1185">Reference proteome</keyword>
<keyword evidence="2 9" id="KW-0547">Nucleotide-binding</keyword>
<dbReference type="SMART" id="SM00963">
    <property type="entry name" value="SRP54_N"/>
    <property type="match status" value="1"/>
</dbReference>
<comment type="similarity">
    <text evidence="1 9">Belongs to the GTP-binding SRP family. SRP54 subfamily.</text>
</comment>
<sequence length="479" mass="52028">MAPRVPGGPRGCRWRSWGRAPAPPAVSPPGASTLLGVFDALSEKLQATLSDVRGHGTLTEDDIKKAMREIRLALLEADVNFKVVKEFTTTVRERCMGADVMGQLNPGQQVVKIVNEELAALMGGASAGISFSPRPPTVILMAGLQGSGKTTATAKLARHLKEEHNSSVAVAACDVYRPAAVDQLVKVGGQVGATVYEQGTDANPVDIARWALDRAKQDGKDVLIVDTAGRLHVDATLMDELVQIRAAVKPHTILLVVDAMTGQDAVNVAEQFAEAVNFDGVVMSKLDGDARGGAALSVKAVTGKPILFASTGEKLDQFERFHPDRMSQRILGMGDVMSLIEKAEAQFDEDQAKDLERKLRRNEFTLEDFLGQLKQIRKMGPLTSLLGMIPGFAGQQLKGLKVDERELDRIEAIILSMTPEERRRPELIKGSRRLRIAKGSGTNVQAVNNLVKQFGQMRKVMKQLGKGKMPDMAQLMKQR</sequence>
<evidence type="ECO:0000256" key="10">
    <source>
        <dbReference type="SAM" id="MobiDB-lite"/>
    </source>
</evidence>
<comment type="function">
    <text evidence="9">Involved in targeting and insertion of nascent membrane proteins into the cytoplasmic membrane. Binds to the hydrophobic signal sequence of the ribosome-nascent chain (RNC) as it emerges from the ribosomes. The SRP-RNC complex is then targeted to the cytoplasmic membrane where it interacts with the SRP receptor FtsY.</text>
</comment>
<dbReference type="CDD" id="cd18539">
    <property type="entry name" value="SRP_G"/>
    <property type="match status" value="1"/>
</dbReference>
<protein>
    <recommendedName>
        <fullName evidence="9">Signal recognition particle protein</fullName>
        <ecNumber evidence="9">3.6.5.4</ecNumber>
    </recommendedName>
    <alternativeName>
        <fullName evidence="9">Fifty-four homolog</fullName>
    </alternativeName>
</protein>
<keyword evidence="4 9" id="KW-0694">RNA-binding</keyword>
<dbReference type="GO" id="GO:0048500">
    <property type="term" value="C:signal recognition particle"/>
    <property type="evidence" value="ECO:0007669"/>
    <property type="project" value="UniProtKB-UniRule"/>
</dbReference>
<keyword evidence="5 9" id="KW-0342">GTP-binding</keyword>
<comment type="subunit">
    <text evidence="9">Part of the signal recognition particle protein translocation system, which is composed of SRP and FtsY.</text>
</comment>
<dbReference type="InterPro" id="IPR036891">
    <property type="entry name" value="Signal_recog_part_SRP54_M_sf"/>
</dbReference>
<feature type="domain" description="SRP54-type proteins GTP-binding" evidence="11">
    <location>
        <begin position="305"/>
        <end position="318"/>
    </location>
</feature>
<dbReference type="InterPro" id="IPR027417">
    <property type="entry name" value="P-loop_NTPase"/>
</dbReference>
<keyword evidence="9" id="KW-0963">Cytoplasm</keyword>
<feature type="region of interest" description="Disordered" evidence="10">
    <location>
        <begin position="1"/>
        <end position="26"/>
    </location>
</feature>
<evidence type="ECO:0000256" key="6">
    <source>
        <dbReference type="ARBA" id="ARBA00023135"/>
    </source>
</evidence>
<dbReference type="Pfam" id="PF02881">
    <property type="entry name" value="SRP54_N"/>
    <property type="match status" value="1"/>
</dbReference>
<dbReference type="InterPro" id="IPR004125">
    <property type="entry name" value="Signal_recog_particle_SRP54_M"/>
</dbReference>
<dbReference type="Pfam" id="PF02978">
    <property type="entry name" value="SRP_SPB"/>
    <property type="match status" value="1"/>
</dbReference>
<dbReference type="SMART" id="SM00382">
    <property type="entry name" value="AAA"/>
    <property type="match status" value="1"/>
</dbReference>
<dbReference type="GO" id="GO:0008312">
    <property type="term" value="F:7S RNA binding"/>
    <property type="evidence" value="ECO:0007669"/>
    <property type="project" value="InterPro"/>
</dbReference>
<gene>
    <name evidence="9" type="primary">ffh</name>
    <name evidence="12" type="ORF">C7Y72_17200</name>
</gene>
<keyword evidence="7 9" id="KW-0687">Ribonucleoprotein</keyword>
<evidence type="ECO:0000256" key="2">
    <source>
        <dbReference type="ARBA" id="ARBA00022741"/>
    </source>
</evidence>
<proteinExistence type="inferred from homology"/>
<comment type="catalytic activity">
    <reaction evidence="8 9">
        <text>GTP + H2O = GDP + phosphate + H(+)</text>
        <dbReference type="Rhea" id="RHEA:19669"/>
        <dbReference type="ChEBI" id="CHEBI:15377"/>
        <dbReference type="ChEBI" id="CHEBI:15378"/>
        <dbReference type="ChEBI" id="CHEBI:37565"/>
        <dbReference type="ChEBI" id="CHEBI:43474"/>
        <dbReference type="ChEBI" id="CHEBI:58189"/>
        <dbReference type="EC" id="3.6.5.4"/>
    </reaction>
</comment>
<dbReference type="InterPro" id="IPR013822">
    <property type="entry name" value="Signal_recog_particl_SRP54_hlx"/>
</dbReference>
<dbReference type="EMBL" id="PYYB01000003">
    <property type="protein sequence ID" value="PTL55399.1"/>
    <property type="molecule type" value="Genomic_DNA"/>
</dbReference>
<dbReference type="Pfam" id="PF00448">
    <property type="entry name" value="SRP54"/>
    <property type="match status" value="1"/>
</dbReference>
<evidence type="ECO:0000259" key="11">
    <source>
        <dbReference type="PROSITE" id="PS00300"/>
    </source>
</evidence>
<evidence type="ECO:0000313" key="13">
    <source>
        <dbReference type="Proteomes" id="UP000240739"/>
    </source>
</evidence>
<keyword evidence="3 9" id="KW-0378">Hydrolase</keyword>
<reference evidence="12 13" key="1">
    <citation type="submission" date="2018-03" db="EMBL/GenBank/DDBJ databases">
        <title>Aquarubrobacter algicola gen. nov., sp. nov., a novel actinobacterium isolated from shallow eutrophic lake during the end of cyanobacterial harmful algal blooms.</title>
        <authorList>
            <person name="Chun S.J."/>
        </authorList>
    </citation>
    <scope>NUCLEOTIDE SEQUENCE [LARGE SCALE GENOMIC DNA]</scope>
    <source>
        <strain evidence="12 13">Seoho-28</strain>
    </source>
</reference>
<evidence type="ECO:0000256" key="1">
    <source>
        <dbReference type="ARBA" id="ARBA00005450"/>
    </source>
</evidence>
<dbReference type="EC" id="3.6.5.4" evidence="9"/>
<dbReference type="SUPFAM" id="SSF47446">
    <property type="entry name" value="Signal peptide-binding domain"/>
    <property type="match status" value="1"/>
</dbReference>
<evidence type="ECO:0000256" key="5">
    <source>
        <dbReference type="ARBA" id="ARBA00023134"/>
    </source>
</evidence>
<dbReference type="PANTHER" id="PTHR11564:SF5">
    <property type="entry name" value="SIGNAL RECOGNITION PARTICLE SUBUNIT SRP54"/>
    <property type="match status" value="1"/>
</dbReference>
<dbReference type="InterPro" id="IPR022941">
    <property type="entry name" value="SRP54"/>
</dbReference>
<dbReference type="GO" id="GO:0006614">
    <property type="term" value="P:SRP-dependent cotranslational protein targeting to membrane"/>
    <property type="evidence" value="ECO:0007669"/>
    <property type="project" value="InterPro"/>
</dbReference>
<dbReference type="SUPFAM" id="SSF52540">
    <property type="entry name" value="P-loop containing nucleoside triphosphate hydrolases"/>
    <property type="match status" value="1"/>
</dbReference>
<dbReference type="InterPro" id="IPR000897">
    <property type="entry name" value="SRP54_GTPase_dom"/>
</dbReference>
<evidence type="ECO:0000256" key="8">
    <source>
        <dbReference type="ARBA" id="ARBA00048027"/>
    </source>
</evidence>
<dbReference type="NCBIfam" id="TIGR00959">
    <property type="entry name" value="ffh"/>
    <property type="match status" value="1"/>
</dbReference>
<organism evidence="12 13">
    <name type="scientific">Paraconexibacter algicola</name>
    <dbReference type="NCBI Taxonomy" id="2133960"/>
    <lineage>
        <taxon>Bacteria</taxon>
        <taxon>Bacillati</taxon>
        <taxon>Actinomycetota</taxon>
        <taxon>Thermoleophilia</taxon>
        <taxon>Solirubrobacterales</taxon>
        <taxon>Paraconexibacteraceae</taxon>
        <taxon>Paraconexibacter</taxon>
    </lineage>
</organism>
<dbReference type="Gene3D" id="1.10.260.30">
    <property type="entry name" value="Signal recognition particle, SRP54 subunit, M-domain"/>
    <property type="match status" value="1"/>
</dbReference>
<dbReference type="Gene3D" id="1.20.120.140">
    <property type="entry name" value="Signal recognition particle SRP54, nucleotide-binding domain"/>
    <property type="match status" value="1"/>
</dbReference>
<dbReference type="PANTHER" id="PTHR11564">
    <property type="entry name" value="SIGNAL RECOGNITION PARTICLE 54K PROTEIN SRP54"/>
    <property type="match status" value="1"/>
</dbReference>
<keyword evidence="6 9" id="KW-0733">Signal recognition particle</keyword>
<accession>A0A2T4UD14</accession>
<comment type="caution">
    <text evidence="12">The sequence shown here is derived from an EMBL/GenBank/DDBJ whole genome shotgun (WGS) entry which is preliminary data.</text>
</comment>
<dbReference type="HAMAP" id="MF_00306">
    <property type="entry name" value="SRP54"/>
    <property type="match status" value="1"/>
</dbReference>
<dbReference type="PROSITE" id="PS00300">
    <property type="entry name" value="SRP54"/>
    <property type="match status" value="1"/>
</dbReference>
<comment type="subcellular location">
    <subcellularLocation>
        <location evidence="9">Cytoplasm</location>
    </subcellularLocation>
    <text evidence="9">The SRP-RNC complex is targeted to the cytoplasmic membrane.</text>
</comment>
<evidence type="ECO:0000256" key="4">
    <source>
        <dbReference type="ARBA" id="ARBA00022884"/>
    </source>
</evidence>
<dbReference type="Gene3D" id="3.40.50.300">
    <property type="entry name" value="P-loop containing nucleotide triphosphate hydrolases"/>
    <property type="match status" value="1"/>
</dbReference>
<dbReference type="SMART" id="SM00962">
    <property type="entry name" value="SRP54"/>
    <property type="match status" value="1"/>
</dbReference>
<dbReference type="InterPro" id="IPR003593">
    <property type="entry name" value="AAA+_ATPase"/>
</dbReference>
<dbReference type="AlphaFoldDB" id="A0A2T4UD14"/>
<dbReference type="Proteomes" id="UP000240739">
    <property type="component" value="Unassembled WGS sequence"/>
</dbReference>
<comment type="domain">
    <text evidence="9">Composed of three domains: the N-terminal N domain, which is responsible for interactions with the ribosome, the central G domain, which binds GTP, and the C-terminal M domain, which binds the RNA and the signal sequence of the RNC.</text>
</comment>
<dbReference type="InterPro" id="IPR004780">
    <property type="entry name" value="SRP"/>
</dbReference>
<dbReference type="FunFam" id="3.40.50.300:FF:000022">
    <property type="entry name" value="Signal recognition particle 54 kDa subunit"/>
    <property type="match status" value="1"/>
</dbReference>
<dbReference type="GO" id="GO:0005525">
    <property type="term" value="F:GTP binding"/>
    <property type="evidence" value="ECO:0007669"/>
    <property type="project" value="UniProtKB-UniRule"/>
</dbReference>
<feature type="binding site" evidence="9">
    <location>
        <begin position="226"/>
        <end position="230"/>
    </location>
    <ligand>
        <name>GTP</name>
        <dbReference type="ChEBI" id="CHEBI:37565"/>
    </ligand>
</feature>
<evidence type="ECO:0000256" key="9">
    <source>
        <dbReference type="HAMAP-Rule" id="MF_00306"/>
    </source>
</evidence>
<evidence type="ECO:0000256" key="7">
    <source>
        <dbReference type="ARBA" id="ARBA00023274"/>
    </source>
</evidence>
<evidence type="ECO:0000256" key="3">
    <source>
        <dbReference type="ARBA" id="ARBA00022801"/>
    </source>
</evidence>
<dbReference type="GO" id="GO:0003924">
    <property type="term" value="F:GTPase activity"/>
    <property type="evidence" value="ECO:0007669"/>
    <property type="project" value="UniProtKB-UniRule"/>
</dbReference>